<protein>
    <submittedName>
        <fullName evidence="1">Transposase</fullName>
    </submittedName>
</protein>
<dbReference type="GO" id="GO:0004803">
    <property type="term" value="F:transposase activity"/>
    <property type="evidence" value="ECO:0007669"/>
    <property type="project" value="InterPro"/>
</dbReference>
<dbReference type="GO" id="GO:0006313">
    <property type="term" value="P:DNA transposition"/>
    <property type="evidence" value="ECO:0007669"/>
    <property type="project" value="InterPro"/>
</dbReference>
<dbReference type="GO" id="GO:0043565">
    <property type="term" value="F:sequence-specific DNA binding"/>
    <property type="evidence" value="ECO:0007669"/>
    <property type="project" value="InterPro"/>
</dbReference>
<dbReference type="Gene3D" id="1.10.10.10">
    <property type="entry name" value="Winged helix-like DNA-binding domain superfamily/Winged helix DNA-binding domain"/>
    <property type="match status" value="1"/>
</dbReference>
<name>A0A5C5VML7_9BACT</name>
<dbReference type="SUPFAM" id="SSF48295">
    <property type="entry name" value="TrpR-like"/>
    <property type="match status" value="1"/>
</dbReference>
<reference evidence="1 2" key="1">
    <citation type="submission" date="2019-02" db="EMBL/GenBank/DDBJ databases">
        <title>Deep-cultivation of Planctomycetes and their phenomic and genomic characterization uncovers novel biology.</title>
        <authorList>
            <person name="Wiegand S."/>
            <person name="Jogler M."/>
            <person name="Boedeker C."/>
            <person name="Pinto D."/>
            <person name="Vollmers J."/>
            <person name="Rivas-Marin E."/>
            <person name="Kohn T."/>
            <person name="Peeters S.H."/>
            <person name="Heuer A."/>
            <person name="Rast P."/>
            <person name="Oberbeckmann S."/>
            <person name="Bunk B."/>
            <person name="Jeske O."/>
            <person name="Meyerdierks A."/>
            <person name="Storesund J.E."/>
            <person name="Kallscheuer N."/>
            <person name="Luecker S."/>
            <person name="Lage O.M."/>
            <person name="Pohl T."/>
            <person name="Merkel B.J."/>
            <person name="Hornburger P."/>
            <person name="Mueller R.-W."/>
            <person name="Bruemmer F."/>
            <person name="Labrenz M."/>
            <person name="Spormann A.M."/>
            <person name="Op Den Camp H."/>
            <person name="Overmann J."/>
            <person name="Amann R."/>
            <person name="Jetten M.S.M."/>
            <person name="Mascher T."/>
            <person name="Medema M.H."/>
            <person name="Devos D.P."/>
            <person name="Kaster A.-K."/>
            <person name="Ovreas L."/>
            <person name="Rohde M."/>
            <person name="Galperin M.Y."/>
            <person name="Jogler C."/>
        </authorList>
    </citation>
    <scope>NUCLEOTIDE SEQUENCE [LARGE SCALE GENOMIC DNA]</scope>
    <source>
        <strain evidence="1 2">Enr8</strain>
    </source>
</reference>
<evidence type="ECO:0000313" key="2">
    <source>
        <dbReference type="Proteomes" id="UP000318878"/>
    </source>
</evidence>
<dbReference type="Pfam" id="PF01527">
    <property type="entry name" value="HTH_Tnp_1"/>
    <property type="match status" value="1"/>
</dbReference>
<evidence type="ECO:0000313" key="1">
    <source>
        <dbReference type="EMBL" id="TWT38959.1"/>
    </source>
</evidence>
<sequence>MARKRRRFDAAFKAKVALEAVRGLKTINEIALQFKVHPNQVTLWKKQLLNGAEQAFEGGSAKPAKSDEPDPAELYEQIGRLKVELEWLKKKVAENS</sequence>
<accession>A0A5C5VML7</accession>
<dbReference type="AlphaFoldDB" id="A0A5C5VML7"/>
<dbReference type="EMBL" id="SJPF01000001">
    <property type="protein sequence ID" value="TWT38959.1"/>
    <property type="molecule type" value="Genomic_DNA"/>
</dbReference>
<keyword evidence="2" id="KW-1185">Reference proteome</keyword>
<dbReference type="InterPro" id="IPR010921">
    <property type="entry name" value="Trp_repressor/repl_initiator"/>
</dbReference>
<dbReference type="Proteomes" id="UP000318878">
    <property type="component" value="Unassembled WGS sequence"/>
</dbReference>
<proteinExistence type="predicted"/>
<organism evidence="1 2">
    <name type="scientific">Blastopirellula retiformator</name>
    <dbReference type="NCBI Taxonomy" id="2527970"/>
    <lineage>
        <taxon>Bacteria</taxon>
        <taxon>Pseudomonadati</taxon>
        <taxon>Planctomycetota</taxon>
        <taxon>Planctomycetia</taxon>
        <taxon>Pirellulales</taxon>
        <taxon>Pirellulaceae</taxon>
        <taxon>Blastopirellula</taxon>
    </lineage>
</organism>
<gene>
    <name evidence="1" type="ORF">Enr8_06540</name>
</gene>
<dbReference type="InterPro" id="IPR036388">
    <property type="entry name" value="WH-like_DNA-bd_sf"/>
</dbReference>
<comment type="caution">
    <text evidence="1">The sequence shown here is derived from an EMBL/GenBank/DDBJ whole genome shotgun (WGS) entry which is preliminary data.</text>
</comment>
<dbReference type="InterPro" id="IPR002514">
    <property type="entry name" value="Transposase_8"/>
</dbReference>